<feature type="domain" description="DUF4005" evidence="5">
    <location>
        <begin position="171"/>
        <end position="258"/>
    </location>
</feature>
<dbReference type="EMBL" id="JADGMS010000005">
    <property type="protein sequence ID" value="KAF9681702.1"/>
    <property type="molecule type" value="Genomic_DNA"/>
</dbReference>
<dbReference type="OrthoDB" id="1298402at2759"/>
<dbReference type="PROSITE" id="PS50096">
    <property type="entry name" value="IQ"/>
    <property type="match status" value="1"/>
</dbReference>
<proteinExistence type="inferred from homology"/>
<name>A0A835K6R4_9ROSI</name>
<feature type="region of interest" description="Disordered" evidence="4">
    <location>
        <begin position="220"/>
        <end position="242"/>
    </location>
</feature>
<gene>
    <name evidence="6" type="ORF">SADUNF_Sadunf05G0030100</name>
</gene>
<dbReference type="AlphaFoldDB" id="A0A835K6R4"/>
<dbReference type="InterPro" id="IPR025064">
    <property type="entry name" value="DUF4005"/>
</dbReference>
<comment type="caution">
    <text evidence="6">The sequence shown here is derived from an EMBL/GenBank/DDBJ whole genome shotgun (WGS) entry which is preliminary data.</text>
</comment>
<evidence type="ECO:0000256" key="1">
    <source>
        <dbReference type="ARBA" id="ARBA00022860"/>
    </source>
</evidence>
<dbReference type="Pfam" id="PF00612">
    <property type="entry name" value="IQ"/>
    <property type="match status" value="1"/>
</dbReference>
<evidence type="ECO:0000256" key="4">
    <source>
        <dbReference type="SAM" id="MobiDB-lite"/>
    </source>
</evidence>
<accession>A0A835K6R4</accession>
<comment type="similarity">
    <text evidence="2">Belongs to the IQD family.</text>
</comment>
<keyword evidence="1" id="KW-0112">Calmodulin-binding</keyword>
<evidence type="ECO:0000256" key="3">
    <source>
        <dbReference type="ARBA" id="ARBA00024378"/>
    </source>
</evidence>
<evidence type="ECO:0000313" key="7">
    <source>
        <dbReference type="Proteomes" id="UP000657918"/>
    </source>
</evidence>
<reference evidence="6 7" key="1">
    <citation type="submission" date="2020-10" db="EMBL/GenBank/DDBJ databases">
        <title>Plant Genome Project.</title>
        <authorList>
            <person name="Zhang R.-G."/>
        </authorList>
    </citation>
    <scope>NUCLEOTIDE SEQUENCE [LARGE SCALE GENOMIC DNA]</scope>
    <source>
        <strain evidence="6">FAFU-HL-1</strain>
        <tissue evidence="6">Leaf</tissue>
    </source>
</reference>
<organism evidence="6 7">
    <name type="scientific">Salix dunnii</name>
    <dbReference type="NCBI Taxonomy" id="1413687"/>
    <lineage>
        <taxon>Eukaryota</taxon>
        <taxon>Viridiplantae</taxon>
        <taxon>Streptophyta</taxon>
        <taxon>Embryophyta</taxon>
        <taxon>Tracheophyta</taxon>
        <taxon>Spermatophyta</taxon>
        <taxon>Magnoliopsida</taxon>
        <taxon>eudicotyledons</taxon>
        <taxon>Gunneridae</taxon>
        <taxon>Pentapetalae</taxon>
        <taxon>rosids</taxon>
        <taxon>fabids</taxon>
        <taxon>Malpighiales</taxon>
        <taxon>Salicaceae</taxon>
        <taxon>Saliceae</taxon>
        <taxon>Salix</taxon>
    </lineage>
</organism>
<sequence>MQTKKQILQLYLRIQLLRGDGALANLQRKRECKGRRPLDSVITTPYLAHRSSFALPATEAIKTIVPQTRAANRIRKAVEDSAATRIQAVFRSYLARKALCALRGLVKLQALARGHLEAVDVNFHQVRGISKSRSVYINYPLMDRIEREISRFDSGELQISRQEHQYKEFCFTSNSPSICSPPSRTTPGRASFINERPDYASTLSNQFSFLPNYMAGTKSSKAKFRSQSEPKQRPKQSIGVKNKQTTSMDGLFVHHDAQSQCSSTHSKHMAHENQDLWFTKLYKPTSSKDDNYDDNITASTHYSNHSKVLVTYEPHLNIYKKFIRCPRCQLKMEPPYKLVAMILP</sequence>
<dbReference type="InterPro" id="IPR000048">
    <property type="entry name" value="IQ_motif_EF-hand-BS"/>
</dbReference>
<evidence type="ECO:0000259" key="5">
    <source>
        <dbReference type="Pfam" id="PF13178"/>
    </source>
</evidence>
<protein>
    <recommendedName>
        <fullName evidence="5">DUF4005 domain-containing protein</fullName>
    </recommendedName>
</protein>
<dbReference type="GO" id="GO:0005516">
    <property type="term" value="F:calmodulin binding"/>
    <property type="evidence" value="ECO:0007669"/>
    <property type="project" value="UniProtKB-KW"/>
</dbReference>
<dbReference type="PANTHER" id="PTHR32295:SF263">
    <property type="entry name" value="DUF4005 DOMAIN-CONTAINING PROTEIN"/>
    <property type="match status" value="1"/>
</dbReference>
<dbReference type="Proteomes" id="UP000657918">
    <property type="component" value="Unassembled WGS sequence"/>
</dbReference>
<dbReference type="Gene3D" id="1.20.5.190">
    <property type="match status" value="1"/>
</dbReference>
<dbReference type="CDD" id="cd23767">
    <property type="entry name" value="IQCD"/>
    <property type="match status" value="1"/>
</dbReference>
<comment type="subunit">
    <text evidence="3">Binds to multiple calmodulin (CaM) in the presence of Ca(2+) and CaM-like proteins.</text>
</comment>
<keyword evidence="7" id="KW-1185">Reference proteome</keyword>
<evidence type="ECO:0000313" key="6">
    <source>
        <dbReference type="EMBL" id="KAF9681702.1"/>
    </source>
</evidence>
<dbReference type="PANTHER" id="PTHR32295">
    <property type="entry name" value="IQ-DOMAIN 5-RELATED"/>
    <property type="match status" value="1"/>
</dbReference>
<dbReference type="Pfam" id="PF13178">
    <property type="entry name" value="DUF4005"/>
    <property type="match status" value="1"/>
</dbReference>
<evidence type="ECO:0000256" key="2">
    <source>
        <dbReference type="ARBA" id="ARBA00024341"/>
    </source>
</evidence>